<evidence type="ECO:0000313" key="2">
    <source>
        <dbReference type="Proteomes" id="UP000184038"/>
    </source>
</evidence>
<dbReference type="STRING" id="1120996.SAMN02746066_03405"/>
<dbReference type="EMBL" id="FRCP01000018">
    <property type="protein sequence ID" value="SHM81763.1"/>
    <property type="molecule type" value="Genomic_DNA"/>
</dbReference>
<protein>
    <submittedName>
        <fullName evidence="1">Uncharacterized protein</fullName>
    </submittedName>
</protein>
<organism evidence="1 2">
    <name type="scientific">Anaerosporobacter mobilis DSM 15930</name>
    <dbReference type="NCBI Taxonomy" id="1120996"/>
    <lineage>
        <taxon>Bacteria</taxon>
        <taxon>Bacillati</taxon>
        <taxon>Bacillota</taxon>
        <taxon>Clostridia</taxon>
        <taxon>Lachnospirales</taxon>
        <taxon>Lachnospiraceae</taxon>
        <taxon>Anaerosporobacter</taxon>
    </lineage>
</organism>
<dbReference type="AlphaFoldDB" id="A0A1M7LU69"/>
<gene>
    <name evidence="1" type="ORF">SAMN02746066_03405</name>
</gene>
<proteinExistence type="predicted"/>
<dbReference type="OrthoDB" id="5518677at2"/>
<dbReference type="Proteomes" id="UP000184038">
    <property type="component" value="Unassembled WGS sequence"/>
</dbReference>
<dbReference type="RefSeq" id="WP_073289603.1">
    <property type="nucleotide sequence ID" value="NZ_FRCP01000018.1"/>
</dbReference>
<sequence>MIKFEVDENALKMIELKLDGMSAKAPDVLKKAINDTAKKLKSDLKIEVKKNYTAKVGGINKAISIKKATNKQIVAVVTATGRPIPLVQFKNVADDSVRAKAIKKNKLKPLTLAGADHNGKDLKSFVAKMSNGHVGIFQRTPGKSMKGNGSRTLKNGKKTKGKDAIKQFYGNSIVKMVGNEHLVYPTVERKANEYLKESLKKHIAKVLEGN</sequence>
<name>A0A1M7LU69_9FIRM</name>
<keyword evidence="2" id="KW-1185">Reference proteome</keyword>
<evidence type="ECO:0000313" key="1">
    <source>
        <dbReference type="EMBL" id="SHM81763.1"/>
    </source>
</evidence>
<accession>A0A1M7LU69</accession>
<reference evidence="1 2" key="1">
    <citation type="submission" date="2016-11" db="EMBL/GenBank/DDBJ databases">
        <authorList>
            <person name="Jaros S."/>
            <person name="Januszkiewicz K."/>
            <person name="Wedrychowicz H."/>
        </authorList>
    </citation>
    <scope>NUCLEOTIDE SEQUENCE [LARGE SCALE GENOMIC DNA]</scope>
    <source>
        <strain evidence="1 2">DSM 15930</strain>
    </source>
</reference>